<proteinExistence type="inferred from homology"/>
<accession>A0ABY4MEQ3</accession>
<dbReference type="Gene3D" id="3.90.226.10">
    <property type="entry name" value="2-enoyl-CoA Hydratase, Chain A, domain 1"/>
    <property type="match status" value="1"/>
</dbReference>
<dbReference type="SUPFAM" id="SSF52096">
    <property type="entry name" value="ClpP/crotonase"/>
    <property type="match status" value="1"/>
</dbReference>
<evidence type="ECO:0000256" key="2">
    <source>
        <dbReference type="RuleBase" id="RU003707"/>
    </source>
</evidence>
<protein>
    <submittedName>
        <fullName evidence="3">Enoyl-CoA hydratase/isomerase family protein</fullName>
    </submittedName>
</protein>
<dbReference type="PANTHER" id="PTHR43149">
    <property type="entry name" value="ENOYL-COA HYDRATASE"/>
    <property type="match status" value="1"/>
</dbReference>
<organism evidence="3 4">
    <name type="scientific">Streptomyces halobius</name>
    <dbReference type="NCBI Taxonomy" id="2879846"/>
    <lineage>
        <taxon>Bacteria</taxon>
        <taxon>Bacillati</taxon>
        <taxon>Actinomycetota</taxon>
        <taxon>Actinomycetes</taxon>
        <taxon>Kitasatosporales</taxon>
        <taxon>Streptomycetaceae</taxon>
        <taxon>Streptomyces</taxon>
    </lineage>
</organism>
<evidence type="ECO:0000313" key="3">
    <source>
        <dbReference type="EMBL" id="UQA96177.1"/>
    </source>
</evidence>
<dbReference type="RefSeq" id="WP_248867080.1">
    <property type="nucleotide sequence ID" value="NZ_CP086322.1"/>
</dbReference>
<dbReference type="InterPro" id="IPR029045">
    <property type="entry name" value="ClpP/crotonase-like_dom_sf"/>
</dbReference>
<dbReference type="Proteomes" id="UP000830115">
    <property type="component" value="Chromosome"/>
</dbReference>
<dbReference type="EMBL" id="CP086322">
    <property type="protein sequence ID" value="UQA96177.1"/>
    <property type="molecule type" value="Genomic_DNA"/>
</dbReference>
<keyword evidence="4" id="KW-1185">Reference proteome</keyword>
<dbReference type="CDD" id="cd06558">
    <property type="entry name" value="crotonase-like"/>
    <property type="match status" value="1"/>
</dbReference>
<reference evidence="3" key="1">
    <citation type="submission" date="2021-10" db="EMBL/GenBank/DDBJ databases">
        <title>Streptomyces nigrumlapis sp.nov.,an antimicrobial producing actinobacterium isolated from Black Gobi rocks.</title>
        <authorList>
            <person name="Wen Y."/>
            <person name="Zhang W."/>
            <person name="Liu X.G."/>
        </authorList>
    </citation>
    <scope>NUCLEOTIDE SEQUENCE</scope>
    <source>
        <strain evidence="3">ST13-2-2</strain>
    </source>
</reference>
<sequence length="259" mass="27392">MTLLDKDGVRLTVDDDIATVTLANAAKRNAQSPAMWRALAEAGSLLPGNVRVVVLRGEGKSFSAGLDRQAFTPEGFPGEPSFIDLARGSDGDLDATIAAYQEAFTWWRRNDLVSIAAVQGHAIGAGFQLALACDLRVVAQDVQFAMRETSLGLVPDLTGTHPLVALVGYARALEICATGRFVRADEAERVGLANLVVPVDELDGAVADLAAALIAAPRDAVNETKALLAGAAGRTYEEQRTAERAAQARRLRDLAGVEE</sequence>
<evidence type="ECO:0000256" key="1">
    <source>
        <dbReference type="ARBA" id="ARBA00005254"/>
    </source>
</evidence>
<dbReference type="PROSITE" id="PS00166">
    <property type="entry name" value="ENOYL_COA_HYDRATASE"/>
    <property type="match status" value="1"/>
</dbReference>
<name>A0ABY4MEQ3_9ACTN</name>
<dbReference type="PANTHER" id="PTHR43149:SF1">
    <property type="entry name" value="DELTA(3,5)-DELTA(2,4)-DIENOYL-COA ISOMERASE, MITOCHONDRIAL"/>
    <property type="match status" value="1"/>
</dbReference>
<gene>
    <name evidence="3" type="ORF">K9S39_33725</name>
</gene>
<dbReference type="InterPro" id="IPR018376">
    <property type="entry name" value="Enoyl-CoA_hyd/isom_CS"/>
</dbReference>
<dbReference type="Pfam" id="PF00378">
    <property type="entry name" value="ECH_1"/>
    <property type="match status" value="1"/>
</dbReference>
<comment type="similarity">
    <text evidence="1 2">Belongs to the enoyl-CoA hydratase/isomerase family.</text>
</comment>
<evidence type="ECO:0000313" key="4">
    <source>
        <dbReference type="Proteomes" id="UP000830115"/>
    </source>
</evidence>
<dbReference type="InterPro" id="IPR001753">
    <property type="entry name" value="Enoyl-CoA_hydra/iso"/>
</dbReference>
<dbReference type="InterPro" id="IPR045002">
    <property type="entry name" value="Ech1-like"/>
</dbReference>